<keyword evidence="3" id="KW-1003">Cell membrane</keyword>
<dbReference type="SUPFAM" id="SSF57424">
    <property type="entry name" value="LDL receptor-like module"/>
    <property type="match status" value="1"/>
</dbReference>
<evidence type="ECO:0000256" key="3">
    <source>
        <dbReference type="ARBA" id="ARBA00022475"/>
    </source>
</evidence>
<evidence type="ECO:0000256" key="14">
    <source>
        <dbReference type="PROSITE-ProRule" id="PRU00124"/>
    </source>
</evidence>
<dbReference type="STRING" id="7370.A0A1I8MMS5"/>
<gene>
    <name evidence="17" type="primary">101893578</name>
</gene>
<dbReference type="Gene3D" id="3.80.10.10">
    <property type="entry name" value="Ribonuclease Inhibitor"/>
    <property type="match status" value="2"/>
</dbReference>
<keyword evidence="7 15" id="KW-1133">Transmembrane helix</keyword>
<dbReference type="InterPro" id="IPR023415">
    <property type="entry name" value="LDLR_class-A_CS"/>
</dbReference>
<feature type="transmembrane region" description="Helical" evidence="15">
    <location>
        <begin position="434"/>
        <end position="455"/>
    </location>
</feature>
<dbReference type="PROSITE" id="PS50068">
    <property type="entry name" value="LDLRA_2"/>
    <property type="match status" value="1"/>
</dbReference>
<dbReference type="CDD" id="cd00112">
    <property type="entry name" value="LDLa"/>
    <property type="match status" value="1"/>
</dbReference>
<feature type="domain" description="G-protein coupled receptors family 1 profile" evidence="16">
    <location>
        <begin position="444"/>
        <end position="703"/>
    </location>
</feature>
<dbReference type="Gene3D" id="1.20.1070.10">
    <property type="entry name" value="Rhodopsin 7-helix transmembrane proteins"/>
    <property type="match status" value="1"/>
</dbReference>
<evidence type="ECO:0000256" key="5">
    <source>
        <dbReference type="ARBA" id="ARBA00022692"/>
    </source>
</evidence>
<name>A0A1I8MMS5_MUSDO</name>
<dbReference type="SMART" id="SM00365">
    <property type="entry name" value="LRR_SD22"/>
    <property type="match status" value="4"/>
</dbReference>
<dbReference type="Pfam" id="PF00057">
    <property type="entry name" value="Ldl_recept_a"/>
    <property type="match status" value="1"/>
</dbReference>
<keyword evidence="4" id="KW-0433">Leucine-rich repeat</keyword>
<organism evidence="17">
    <name type="scientific">Musca domestica</name>
    <name type="common">House fly</name>
    <dbReference type="NCBI Taxonomy" id="7370"/>
    <lineage>
        <taxon>Eukaryota</taxon>
        <taxon>Metazoa</taxon>
        <taxon>Ecdysozoa</taxon>
        <taxon>Arthropoda</taxon>
        <taxon>Hexapoda</taxon>
        <taxon>Insecta</taxon>
        <taxon>Pterygota</taxon>
        <taxon>Neoptera</taxon>
        <taxon>Endopterygota</taxon>
        <taxon>Diptera</taxon>
        <taxon>Brachycera</taxon>
        <taxon>Muscomorpha</taxon>
        <taxon>Muscoidea</taxon>
        <taxon>Muscidae</taxon>
        <taxon>Musca</taxon>
    </lineage>
</organism>
<dbReference type="SMART" id="SM00192">
    <property type="entry name" value="LDLa"/>
    <property type="match status" value="1"/>
</dbReference>
<dbReference type="PRINTS" id="PR00237">
    <property type="entry name" value="GPCRRHODOPSN"/>
</dbReference>
<dbReference type="VEuPathDB" id="VectorBase:MDOA006597"/>
<dbReference type="PANTHER" id="PTHR24372:SF80">
    <property type="entry name" value="FI21465P1-RELATED"/>
    <property type="match status" value="1"/>
</dbReference>
<protein>
    <recommendedName>
        <fullName evidence="16">G-protein coupled receptors family 1 profile domain-containing protein</fullName>
    </recommendedName>
</protein>
<dbReference type="InterPro" id="IPR002172">
    <property type="entry name" value="LDrepeatLR_classA_rpt"/>
</dbReference>
<keyword evidence="13" id="KW-0807">Transducer</keyword>
<evidence type="ECO:0000256" key="7">
    <source>
        <dbReference type="ARBA" id="ARBA00022989"/>
    </source>
</evidence>
<dbReference type="PANTHER" id="PTHR24372">
    <property type="entry name" value="GLYCOPROTEIN HORMONE RECEPTOR"/>
    <property type="match status" value="1"/>
</dbReference>
<dbReference type="InterPro" id="IPR003591">
    <property type="entry name" value="Leu-rich_rpt_typical-subtyp"/>
</dbReference>
<feature type="transmembrane region" description="Helical" evidence="15">
    <location>
        <begin position="648"/>
        <end position="672"/>
    </location>
</feature>
<evidence type="ECO:0000259" key="16">
    <source>
        <dbReference type="PROSITE" id="PS50262"/>
    </source>
</evidence>
<evidence type="ECO:0000256" key="12">
    <source>
        <dbReference type="ARBA" id="ARBA00023180"/>
    </source>
</evidence>
<sequence>MQMSKIPRIYLNISRLIITWMFLFQPLMGQHFEMDDILVLKGEEFNSSCPLGYFQCNATFQCVSQRLNCDGSVDCDDGSDEWNCVNDIDDIYWNHLFRKQPYGLNDGVEFGRCGLDWNLINASCLCRGYDILCRFQELTEIPLQLPKDGIDMLDLTGNNFSNISSSFMENLPMTEILVLKFCGIATLASEAFQRLSIIPVRTLYLDENRIESLSGNLFAEGNHLNTLILSGNRIQNLGDNDFQNLGELIELDLRNNQITTITSTVFEPLVNLRVLHLNNNYLNCLSPLMFPRLINLQTLFLVDNRITHIEKDTFRFPNLRYLFLTGNQLTEIKAQIFCPLHLLQGLHLNNNRLRKFDLHAFDCLENLTSLFLNDNDFRKMDNRTLKHLTNLEYIYFSWFHLCHAARHVRVCEPHGDGISSFYNLLDNSILRGSVWAMAIIGIVGNILVLMGRYFVKKTRSNVEHSLYLRHLAGSDLLMGIYLAIIACADISFRGNYLVHEESWRHGRLCAFAGFLNTFSCQSSTLMLTLVTWDRLMSVIRPLQAKDNRRKRIILRLLALWSVSFILAAAPLFPLKYFGTHFYGTNGVCLSLLIHDPFAKGWEYSAVLFICVNTFSLCFILISYLRMLQAIRVSGGGMRSTLSGRESMVATRFAIIITTDCACWVPVIVVKILALSGVSISPSLYAWLAVLVLPVNSALNPILYTLTTAVFKQQLCRFCHALPNCAIFMDRTHSQLTFESASTSLGQYASAKSNSSRKRCSNRRISYV</sequence>
<feature type="transmembrane region" description="Helical" evidence="15">
    <location>
        <begin position="684"/>
        <end position="706"/>
    </location>
</feature>
<evidence type="ECO:0000256" key="11">
    <source>
        <dbReference type="ARBA" id="ARBA00023170"/>
    </source>
</evidence>
<dbReference type="InterPro" id="IPR032675">
    <property type="entry name" value="LRR_dom_sf"/>
</dbReference>
<feature type="transmembrane region" description="Helical" evidence="15">
    <location>
        <begin position="510"/>
        <end position="532"/>
    </location>
</feature>
<dbReference type="OrthoDB" id="2101615at2759"/>
<dbReference type="Gene3D" id="4.10.400.10">
    <property type="entry name" value="Low-density Lipoprotein Receptor"/>
    <property type="match status" value="1"/>
</dbReference>
<comment type="caution">
    <text evidence="14">Lacks conserved residue(s) required for the propagation of feature annotation.</text>
</comment>
<evidence type="ECO:0000256" key="15">
    <source>
        <dbReference type="SAM" id="Phobius"/>
    </source>
</evidence>
<comment type="subcellular location">
    <subcellularLocation>
        <location evidence="1">Cell membrane</location>
        <topology evidence="1">Multi-pass membrane protein</topology>
    </subcellularLocation>
</comment>
<proteinExistence type="inferred from homology"/>
<feature type="transmembrane region" description="Helical" evidence="15">
    <location>
        <begin position="476"/>
        <end position="498"/>
    </location>
</feature>
<evidence type="ECO:0000256" key="2">
    <source>
        <dbReference type="ARBA" id="ARBA00010663"/>
    </source>
</evidence>
<evidence type="ECO:0000256" key="10">
    <source>
        <dbReference type="ARBA" id="ARBA00023157"/>
    </source>
</evidence>
<dbReference type="GO" id="GO:0007189">
    <property type="term" value="P:adenylate cyclase-activating G protein-coupled receptor signaling pathway"/>
    <property type="evidence" value="ECO:0007669"/>
    <property type="project" value="TreeGrafter"/>
</dbReference>
<dbReference type="GO" id="GO:0008528">
    <property type="term" value="F:G protein-coupled peptide receptor activity"/>
    <property type="evidence" value="ECO:0007669"/>
    <property type="project" value="TreeGrafter"/>
</dbReference>
<dbReference type="SUPFAM" id="SSF52058">
    <property type="entry name" value="L domain-like"/>
    <property type="match status" value="1"/>
</dbReference>
<keyword evidence="10 14" id="KW-1015">Disulfide bond</keyword>
<dbReference type="GO" id="GO:0005886">
    <property type="term" value="C:plasma membrane"/>
    <property type="evidence" value="ECO:0007669"/>
    <property type="project" value="UniProtKB-SubCell"/>
</dbReference>
<dbReference type="eggNOG" id="KOG2087">
    <property type="taxonomic scope" value="Eukaryota"/>
</dbReference>
<evidence type="ECO:0000256" key="9">
    <source>
        <dbReference type="ARBA" id="ARBA00023136"/>
    </source>
</evidence>
<dbReference type="Pfam" id="PF00001">
    <property type="entry name" value="7tm_1"/>
    <property type="match status" value="1"/>
</dbReference>
<evidence type="ECO:0000256" key="1">
    <source>
        <dbReference type="ARBA" id="ARBA00004651"/>
    </source>
</evidence>
<keyword evidence="11" id="KW-0675">Receptor</keyword>
<evidence type="ECO:0000313" key="17">
    <source>
        <dbReference type="EnsemblMetazoa" id="MDOA006597-PB"/>
    </source>
</evidence>
<dbReference type="Pfam" id="PF13855">
    <property type="entry name" value="LRR_8"/>
    <property type="match status" value="2"/>
</dbReference>
<feature type="disulfide bond" evidence="14">
    <location>
        <begin position="69"/>
        <end position="84"/>
    </location>
</feature>
<dbReference type="CDD" id="cd15137">
    <property type="entry name" value="7tmA_Relaxin_R"/>
    <property type="match status" value="1"/>
</dbReference>
<dbReference type="PROSITE" id="PS01209">
    <property type="entry name" value="LDLRA_1"/>
    <property type="match status" value="1"/>
</dbReference>
<comment type="similarity">
    <text evidence="2">Belongs to the G-protein coupled receptor 1 family.</text>
</comment>
<dbReference type="InterPro" id="IPR008112">
    <property type="entry name" value="Relaxin_rcpt"/>
</dbReference>
<keyword evidence="5 15" id="KW-0812">Transmembrane</keyword>
<dbReference type="InterPro" id="IPR017452">
    <property type="entry name" value="GPCR_Rhodpsn_7TM"/>
</dbReference>
<dbReference type="GO" id="GO:0009755">
    <property type="term" value="P:hormone-mediated signaling pathway"/>
    <property type="evidence" value="ECO:0007669"/>
    <property type="project" value="TreeGrafter"/>
</dbReference>
<dbReference type="VEuPathDB" id="VectorBase:MDOMA2_019844"/>
<dbReference type="PRINTS" id="PR01739">
    <property type="entry name" value="RELAXINR"/>
</dbReference>
<dbReference type="AlphaFoldDB" id="A0A1I8MMS5"/>
<evidence type="ECO:0000256" key="6">
    <source>
        <dbReference type="ARBA" id="ARBA00022737"/>
    </source>
</evidence>
<evidence type="ECO:0000256" key="13">
    <source>
        <dbReference type="ARBA" id="ARBA00023224"/>
    </source>
</evidence>
<feature type="transmembrane region" description="Helical" evidence="15">
    <location>
        <begin position="552"/>
        <end position="572"/>
    </location>
</feature>
<dbReference type="SUPFAM" id="SSF81321">
    <property type="entry name" value="Family A G protein-coupled receptor-like"/>
    <property type="match status" value="1"/>
</dbReference>
<dbReference type="PROSITE" id="PS51450">
    <property type="entry name" value="LRR"/>
    <property type="match status" value="5"/>
</dbReference>
<keyword evidence="12" id="KW-0325">Glycoprotein</keyword>
<reference evidence="17" key="1">
    <citation type="submission" date="2020-05" db="UniProtKB">
        <authorList>
            <consortium name="EnsemblMetazoa"/>
        </authorList>
    </citation>
    <scope>IDENTIFICATION</scope>
    <source>
        <strain evidence="17">Aabys</strain>
    </source>
</reference>
<dbReference type="InterPro" id="IPR000276">
    <property type="entry name" value="GPCR_Rhodpsn"/>
</dbReference>
<accession>A0A1I8MMS5</accession>
<dbReference type="EnsemblMetazoa" id="MDOA006597-RB">
    <property type="protein sequence ID" value="MDOA006597-PB"/>
    <property type="gene ID" value="MDOA006597"/>
</dbReference>
<dbReference type="SMART" id="SM00369">
    <property type="entry name" value="LRR_TYP"/>
    <property type="match status" value="9"/>
</dbReference>
<dbReference type="PROSITE" id="PS50262">
    <property type="entry name" value="G_PROTEIN_RECEP_F1_2"/>
    <property type="match status" value="1"/>
</dbReference>
<feature type="transmembrane region" description="Helical" evidence="15">
    <location>
        <begin position="605"/>
        <end position="627"/>
    </location>
</feature>
<dbReference type="InterPro" id="IPR001611">
    <property type="entry name" value="Leu-rich_rpt"/>
</dbReference>
<evidence type="ECO:0000256" key="8">
    <source>
        <dbReference type="ARBA" id="ARBA00023040"/>
    </source>
</evidence>
<dbReference type="eggNOG" id="KOG0619">
    <property type="taxonomic scope" value="Eukaryota"/>
</dbReference>
<keyword evidence="9 15" id="KW-0472">Membrane</keyword>
<keyword evidence="8" id="KW-0297">G-protein coupled receptor</keyword>
<dbReference type="InterPro" id="IPR036055">
    <property type="entry name" value="LDL_receptor-like_sf"/>
</dbReference>
<dbReference type="FunFam" id="1.20.1070.10:FF:000023">
    <property type="entry name" value="Relaxin family peptide receptor 1"/>
    <property type="match status" value="1"/>
</dbReference>
<keyword evidence="6" id="KW-0677">Repeat</keyword>
<evidence type="ECO:0000256" key="4">
    <source>
        <dbReference type="ARBA" id="ARBA00022614"/>
    </source>
</evidence>